<dbReference type="EMBL" id="KK583380">
    <property type="protein sequence ID" value="KDO18980.1"/>
    <property type="molecule type" value="Genomic_DNA"/>
</dbReference>
<dbReference type="PANTHER" id="PTHR28069">
    <property type="entry name" value="GH20023P"/>
    <property type="match status" value="1"/>
</dbReference>
<evidence type="ECO:0000313" key="2">
    <source>
        <dbReference type="EMBL" id="KDO18980.1"/>
    </source>
</evidence>
<protein>
    <recommendedName>
        <fullName evidence="1">Mitochondrial splicing suppressor 51-like C-terminal domain-containing protein</fullName>
    </recommendedName>
</protein>
<reference evidence="2 3" key="1">
    <citation type="journal article" date="2013" name="PLoS Genet.">
        <title>Distinctive expansion of potential virulence genes in the genome of the oomycete fish pathogen Saprolegnia parasitica.</title>
        <authorList>
            <person name="Jiang R.H."/>
            <person name="de Bruijn I."/>
            <person name="Haas B.J."/>
            <person name="Belmonte R."/>
            <person name="Lobach L."/>
            <person name="Christie J."/>
            <person name="van den Ackerveken G."/>
            <person name="Bottin A."/>
            <person name="Bulone V."/>
            <person name="Diaz-Moreno S.M."/>
            <person name="Dumas B."/>
            <person name="Fan L."/>
            <person name="Gaulin E."/>
            <person name="Govers F."/>
            <person name="Grenville-Briggs L.J."/>
            <person name="Horner N.R."/>
            <person name="Levin J.Z."/>
            <person name="Mammella M."/>
            <person name="Meijer H.J."/>
            <person name="Morris P."/>
            <person name="Nusbaum C."/>
            <person name="Oome S."/>
            <person name="Phillips A.J."/>
            <person name="van Rooyen D."/>
            <person name="Rzeszutek E."/>
            <person name="Saraiva M."/>
            <person name="Secombes C.J."/>
            <person name="Seidl M.F."/>
            <person name="Snel B."/>
            <person name="Stassen J.H."/>
            <person name="Sykes S."/>
            <person name="Tripathy S."/>
            <person name="van den Berg H."/>
            <person name="Vega-Arreguin J.C."/>
            <person name="Wawra S."/>
            <person name="Young S.K."/>
            <person name="Zeng Q."/>
            <person name="Dieguez-Uribeondo J."/>
            <person name="Russ C."/>
            <person name="Tyler B.M."/>
            <person name="van West P."/>
        </authorList>
    </citation>
    <scope>NUCLEOTIDE SEQUENCE [LARGE SCALE GENOMIC DNA]</scope>
    <source>
        <strain evidence="2 3">CBS 223.65</strain>
    </source>
</reference>
<dbReference type="OMA" id="FFHPTIP"/>
<proteinExistence type="predicted"/>
<name>A0A067BQC3_SAPPC</name>
<dbReference type="KEGG" id="spar:SPRG_14817"/>
<dbReference type="GeneID" id="24136602"/>
<dbReference type="Proteomes" id="UP000030745">
    <property type="component" value="Unassembled WGS sequence"/>
</dbReference>
<evidence type="ECO:0000313" key="3">
    <source>
        <dbReference type="Proteomes" id="UP000030745"/>
    </source>
</evidence>
<dbReference type="InterPro" id="IPR046824">
    <property type="entry name" value="Mss51-like_C"/>
</dbReference>
<dbReference type="OrthoDB" id="5282002at2759"/>
<dbReference type="STRING" id="695850.A0A067BQC3"/>
<dbReference type="Pfam" id="PF20179">
    <property type="entry name" value="MSS51_C"/>
    <property type="match status" value="1"/>
</dbReference>
<organism evidence="2 3">
    <name type="scientific">Saprolegnia parasitica (strain CBS 223.65)</name>
    <dbReference type="NCBI Taxonomy" id="695850"/>
    <lineage>
        <taxon>Eukaryota</taxon>
        <taxon>Sar</taxon>
        <taxon>Stramenopiles</taxon>
        <taxon>Oomycota</taxon>
        <taxon>Saprolegniomycetes</taxon>
        <taxon>Saprolegniales</taxon>
        <taxon>Saprolegniaceae</taxon>
        <taxon>Saprolegnia</taxon>
    </lineage>
</organism>
<dbReference type="RefSeq" id="XP_012210328.1">
    <property type="nucleotide sequence ID" value="XM_012354938.1"/>
</dbReference>
<dbReference type="PANTHER" id="PTHR28069:SF1">
    <property type="entry name" value="PROTEIN MSS51, MITOCHONDRIAL"/>
    <property type="match status" value="1"/>
</dbReference>
<accession>A0A067BQC3</accession>
<evidence type="ECO:0000259" key="1">
    <source>
        <dbReference type="Pfam" id="PF20179"/>
    </source>
</evidence>
<feature type="domain" description="Mitochondrial splicing suppressor 51-like C-terminal" evidence="1">
    <location>
        <begin position="56"/>
        <end position="223"/>
    </location>
</feature>
<dbReference type="VEuPathDB" id="FungiDB:SPRG_14817"/>
<keyword evidence="3" id="KW-1185">Reference proteome</keyword>
<dbReference type="AlphaFoldDB" id="A0A067BQC3"/>
<gene>
    <name evidence="2" type="ORF">SPRG_14817</name>
</gene>
<sequence length="244" mass="26769">MLGFCNDHLMQDVIRLVAVHREPGTYASWEALLDAIDAPLSDPAAMRLLSAAYSYPMTLRHYLPALCATSEKRAALYVLGARAEATMPKHMWGVLNPHRVHLKMVGNHVPVFRKLPPEDSDDAAHVSFCSSLFHEMAPSTPSPDAFVLFNPGLGHPALSALWAPSLSMALATRKPLLITCFSAIDLHRDLTALETSASTLRGRLHFTRSAQLNPFQSRKATVDPAALLAPVHTNQYAMVVRLTD</sequence>